<evidence type="ECO:0000256" key="3">
    <source>
        <dbReference type="ARBA" id="ARBA00022452"/>
    </source>
</evidence>
<evidence type="ECO:0000313" key="15">
    <source>
        <dbReference type="Proteomes" id="UP000183788"/>
    </source>
</evidence>
<dbReference type="AlphaFoldDB" id="A0A1K1RUX0"/>
<dbReference type="Gene3D" id="2.170.130.10">
    <property type="entry name" value="TonB-dependent receptor, plug domain"/>
    <property type="match status" value="1"/>
</dbReference>
<keyword evidence="16" id="KW-1185">Reference proteome</keyword>
<keyword evidence="3 8" id="KW-1134">Transmembrane beta strand</keyword>
<keyword evidence="2 8" id="KW-0813">Transport</keyword>
<evidence type="ECO:0000256" key="4">
    <source>
        <dbReference type="ARBA" id="ARBA00022692"/>
    </source>
</evidence>
<comment type="similarity">
    <text evidence="8 9">Belongs to the TonB-dependent receptor family.</text>
</comment>
<dbReference type="SUPFAM" id="SSF49464">
    <property type="entry name" value="Carboxypeptidase regulatory domain-like"/>
    <property type="match status" value="1"/>
</dbReference>
<protein>
    <submittedName>
        <fullName evidence="14">TonB-dependent receptor</fullName>
    </submittedName>
    <submittedName>
        <fullName evidence="13">TonB-linked outer membrane protein, SusC/RagA family</fullName>
    </submittedName>
</protein>
<dbReference type="InterPro" id="IPR008969">
    <property type="entry name" value="CarboxyPept-like_regulatory"/>
</dbReference>
<dbReference type="Pfam" id="PF13715">
    <property type="entry name" value="CarbopepD_reg_2"/>
    <property type="match status" value="1"/>
</dbReference>
<dbReference type="Pfam" id="PF07715">
    <property type="entry name" value="Plug"/>
    <property type="match status" value="1"/>
</dbReference>
<evidence type="ECO:0000256" key="2">
    <source>
        <dbReference type="ARBA" id="ARBA00022448"/>
    </source>
</evidence>
<feature type="signal peptide" evidence="10">
    <location>
        <begin position="1"/>
        <end position="18"/>
    </location>
</feature>
<dbReference type="InterPro" id="IPR039426">
    <property type="entry name" value="TonB-dep_rcpt-like"/>
</dbReference>
<keyword evidence="5 9" id="KW-0798">TonB box</keyword>
<gene>
    <name evidence="13" type="ORF">SAMN05661012_04266</name>
    <name evidence="14" type="ORF">SR876_11135</name>
</gene>
<evidence type="ECO:0000259" key="12">
    <source>
        <dbReference type="Pfam" id="PF07715"/>
    </source>
</evidence>
<evidence type="ECO:0000256" key="10">
    <source>
        <dbReference type="SAM" id="SignalP"/>
    </source>
</evidence>
<dbReference type="NCBIfam" id="TIGR04057">
    <property type="entry name" value="SusC_RagA_signa"/>
    <property type="match status" value="1"/>
</dbReference>
<evidence type="ECO:0000313" key="14">
    <source>
        <dbReference type="EMBL" id="WQG92059.1"/>
    </source>
</evidence>
<comment type="subcellular location">
    <subcellularLocation>
        <location evidence="1 8">Cell outer membrane</location>
        <topology evidence="1 8">Multi-pass membrane protein</topology>
    </subcellularLocation>
</comment>
<dbReference type="GO" id="GO:0009279">
    <property type="term" value="C:cell outer membrane"/>
    <property type="evidence" value="ECO:0007669"/>
    <property type="project" value="UniProtKB-SubCell"/>
</dbReference>
<sequence>MKKIFTLLAVLWSACAFAQERPVNGTVTSRATQAPLPGVVVQSGAKGVITDTLGHFTIDAATGASITFRLMGMEPLTMIVPASRALRVSLVQNVNDLNQVVVTGYQTQKKADLTGAVSVVSVADLKKQAVANPIKALEGQVAGVVVTSSGSPSAPATIRIRGIGTLNDNDPLFVIDGVPTKAGMQELNSSDIETMQVLKDASAASIYGSRAANGVIIITTKQGRVGKMQVSANAYRGMQSYLTKPKLLNAGGYGQAYWQAAVNTGRDPNVNNIDYRFNWHADANGTPVLDKILLPQYLDAAGTMKTANTDWFDAISQPGVIQSYDLSISNGTDHSTSLFSLGYFDNKGIMKTTGFNRISARMNTTYKLLANRLTVGENFTINRTAEVTDPGVLNLSLQALPIIPVHTVDGTGWGGPVGGMNDRQNPVRLLEDNQQNKYRYIRIFGNAFADLTIIKGLNLRTSVGLDYGNYVLSNFLKTYQSGYLVNDVNKLTMNYSNNSKINWANTLNYNTTIGKHLVNAVIGTEFHKEKDQSFYASREGFAIENTNYTYLDAGTGTKDNGGGAAENALMSYFGKVNYSYNNRYLASATIRRDGSSRFGANHRYGTFPAFSLGWRIFEEAFFKQISSNGVLSDLKLRYGWGQTGNQEISNVAAYTLYVTDYAGGNPLNGPTSGTAYDIAGAHSGTLPSGYRITQRGNENLKWEASTMSNIGLDFGLFNQKITGSAEYYVKNTNDILIFPPYLAVLGEGGGQYVNGASMQNKGWEFTLTHQGRVGALQYQLNGNISGYKNKITNLPESVVNNYGGNGLNDNILGRPVNSFYGYVADGLFKTQKQVDNSATQQGKGLGRIRYKDLNGDGVIDNKDRTWIGRPHPDFTYGFNIALQYQNFDFSIFIQGVQGLDEINDVKYNTDFWSVAETGSNKGSRLLHSWTPQNPNSNIPALTTTDDNFESRFSTYFVEKGSYLKIRNAQLGFSLPSTTLQRMHIQKVRLYLGGDNLLLVMKSKSFTGLDPESPSYGYPNPTVFTAGANISF</sequence>
<dbReference type="OrthoDB" id="9768177at2"/>
<evidence type="ECO:0000256" key="6">
    <source>
        <dbReference type="ARBA" id="ARBA00023136"/>
    </source>
</evidence>
<dbReference type="SUPFAM" id="SSF56935">
    <property type="entry name" value="Porins"/>
    <property type="match status" value="1"/>
</dbReference>
<dbReference type="PROSITE" id="PS51257">
    <property type="entry name" value="PROKAR_LIPOPROTEIN"/>
    <property type="match status" value="1"/>
</dbReference>
<name>A0A1K1RUX0_9BACT</name>
<dbReference type="InterPro" id="IPR037066">
    <property type="entry name" value="Plug_dom_sf"/>
</dbReference>
<keyword evidence="6 8" id="KW-0472">Membrane</keyword>
<evidence type="ECO:0000256" key="7">
    <source>
        <dbReference type="ARBA" id="ARBA00023237"/>
    </source>
</evidence>
<dbReference type="Pfam" id="PF00593">
    <property type="entry name" value="TonB_dep_Rec_b-barrel"/>
    <property type="match status" value="1"/>
</dbReference>
<evidence type="ECO:0000313" key="16">
    <source>
        <dbReference type="Proteomes" id="UP001326715"/>
    </source>
</evidence>
<evidence type="ECO:0000313" key="13">
    <source>
        <dbReference type="EMBL" id="SFW75628.1"/>
    </source>
</evidence>
<keyword evidence="14" id="KW-0675">Receptor</keyword>
<reference evidence="13 15" key="1">
    <citation type="submission" date="2016-11" db="EMBL/GenBank/DDBJ databases">
        <authorList>
            <person name="Jaros S."/>
            <person name="Januszkiewicz K."/>
            <person name="Wedrychowicz H."/>
        </authorList>
    </citation>
    <scope>NUCLEOTIDE SEQUENCE [LARGE SCALE GENOMIC DNA]</scope>
    <source>
        <strain evidence="13 15">DSM 784</strain>
    </source>
</reference>
<feature type="chain" id="PRO_5012001208" evidence="10">
    <location>
        <begin position="19"/>
        <end position="1031"/>
    </location>
</feature>
<dbReference type="Proteomes" id="UP001326715">
    <property type="component" value="Chromosome"/>
</dbReference>
<keyword evidence="7 8" id="KW-0998">Cell outer membrane</keyword>
<evidence type="ECO:0000256" key="8">
    <source>
        <dbReference type="PROSITE-ProRule" id="PRU01360"/>
    </source>
</evidence>
<keyword evidence="4 8" id="KW-0812">Transmembrane</keyword>
<dbReference type="RefSeq" id="WP_072363258.1">
    <property type="nucleotide sequence ID" value="NZ_CP139972.1"/>
</dbReference>
<feature type="domain" description="TonB-dependent receptor plug" evidence="12">
    <location>
        <begin position="110"/>
        <end position="215"/>
    </location>
</feature>
<feature type="domain" description="TonB-dependent receptor-like beta-barrel" evidence="11">
    <location>
        <begin position="433"/>
        <end position="996"/>
    </location>
</feature>
<reference evidence="14 16" key="2">
    <citation type="submission" date="2023-11" db="EMBL/GenBank/DDBJ databases">
        <title>MicrobeMod: A computational toolkit for identifying prokaryotic methylation and restriction-modification with nanopore sequencing.</title>
        <authorList>
            <person name="Crits-Christoph A."/>
            <person name="Kang S.C."/>
            <person name="Lee H."/>
            <person name="Ostrov N."/>
        </authorList>
    </citation>
    <scope>NUCLEOTIDE SEQUENCE [LARGE SCALE GENOMIC DNA]</scope>
    <source>
        <strain evidence="14 16">ATCC 23090</strain>
    </source>
</reference>
<evidence type="ECO:0000256" key="1">
    <source>
        <dbReference type="ARBA" id="ARBA00004571"/>
    </source>
</evidence>
<dbReference type="EMBL" id="FPIZ01000014">
    <property type="protein sequence ID" value="SFW75628.1"/>
    <property type="molecule type" value="Genomic_DNA"/>
</dbReference>
<evidence type="ECO:0000256" key="5">
    <source>
        <dbReference type="ARBA" id="ARBA00023077"/>
    </source>
</evidence>
<dbReference type="InterPro" id="IPR036942">
    <property type="entry name" value="Beta-barrel_TonB_sf"/>
</dbReference>
<dbReference type="STRING" id="1004.SAMN05661012_04266"/>
<dbReference type="Gene3D" id="2.40.170.20">
    <property type="entry name" value="TonB-dependent receptor, beta-barrel domain"/>
    <property type="match status" value="1"/>
</dbReference>
<dbReference type="PROSITE" id="PS52016">
    <property type="entry name" value="TONB_DEPENDENT_REC_3"/>
    <property type="match status" value="1"/>
</dbReference>
<dbReference type="InterPro" id="IPR012910">
    <property type="entry name" value="Plug_dom"/>
</dbReference>
<evidence type="ECO:0000256" key="9">
    <source>
        <dbReference type="RuleBase" id="RU003357"/>
    </source>
</evidence>
<dbReference type="InterPro" id="IPR000531">
    <property type="entry name" value="Beta-barrel_TonB"/>
</dbReference>
<evidence type="ECO:0000259" key="11">
    <source>
        <dbReference type="Pfam" id="PF00593"/>
    </source>
</evidence>
<proteinExistence type="inferred from homology"/>
<dbReference type="InterPro" id="IPR023997">
    <property type="entry name" value="TonB-dep_OMP_SusC/RagA_CS"/>
</dbReference>
<dbReference type="Proteomes" id="UP000183788">
    <property type="component" value="Unassembled WGS sequence"/>
</dbReference>
<accession>A0A1K1RUX0</accession>
<dbReference type="NCBIfam" id="TIGR04056">
    <property type="entry name" value="OMP_RagA_SusC"/>
    <property type="match status" value="1"/>
</dbReference>
<organism evidence="13 15">
    <name type="scientific">Chitinophaga sancti</name>
    <dbReference type="NCBI Taxonomy" id="1004"/>
    <lineage>
        <taxon>Bacteria</taxon>
        <taxon>Pseudomonadati</taxon>
        <taxon>Bacteroidota</taxon>
        <taxon>Chitinophagia</taxon>
        <taxon>Chitinophagales</taxon>
        <taxon>Chitinophagaceae</taxon>
        <taxon>Chitinophaga</taxon>
    </lineage>
</organism>
<dbReference type="EMBL" id="CP140154">
    <property type="protein sequence ID" value="WQG92059.1"/>
    <property type="molecule type" value="Genomic_DNA"/>
</dbReference>
<dbReference type="InterPro" id="IPR023996">
    <property type="entry name" value="TonB-dep_OMP_SusC/RagA"/>
</dbReference>
<keyword evidence="10" id="KW-0732">Signal</keyword>